<evidence type="ECO:0000313" key="3">
    <source>
        <dbReference type="Proteomes" id="UP000764110"/>
    </source>
</evidence>
<protein>
    <submittedName>
        <fullName evidence="2">Uncharacterized protein</fullName>
    </submittedName>
</protein>
<accession>A0A9P8M816</accession>
<organism evidence="2 3">
    <name type="scientific">Metarhizium humberi</name>
    <dbReference type="NCBI Taxonomy" id="2596975"/>
    <lineage>
        <taxon>Eukaryota</taxon>
        <taxon>Fungi</taxon>
        <taxon>Dikarya</taxon>
        <taxon>Ascomycota</taxon>
        <taxon>Pezizomycotina</taxon>
        <taxon>Sordariomycetes</taxon>
        <taxon>Hypocreomycetidae</taxon>
        <taxon>Hypocreales</taxon>
        <taxon>Clavicipitaceae</taxon>
        <taxon>Metarhizium</taxon>
    </lineage>
</organism>
<dbReference type="Proteomes" id="UP000764110">
    <property type="component" value="Unassembled WGS sequence"/>
</dbReference>
<reference evidence="2 3" key="1">
    <citation type="submission" date="2020-07" db="EMBL/GenBank/DDBJ databases">
        <title>Metarhizium humberi genome.</title>
        <authorList>
            <person name="Lysoe E."/>
        </authorList>
    </citation>
    <scope>NUCLEOTIDE SEQUENCE [LARGE SCALE GENOMIC DNA]</scope>
    <source>
        <strain evidence="2 3">ESALQ1638</strain>
    </source>
</reference>
<dbReference type="EMBL" id="JACEFI010000013">
    <property type="protein sequence ID" value="KAH0595266.1"/>
    <property type="molecule type" value="Genomic_DNA"/>
</dbReference>
<feature type="region of interest" description="Disordered" evidence="1">
    <location>
        <begin position="25"/>
        <end position="57"/>
    </location>
</feature>
<sequence>MRDHRLASISSIQIRLAAEALRMCSTQGPDSPSLRHYSYRRRNLPSSHRRRRASPESTTELALTAHGLDGGVVPGLSSKKHTFDEGVADTTIIQSKSSRKQEIVEGLIERLLSLLSSGAWLRQPTPSLCLCHRLKPKPAPAGLPHAIKQHYRLDRPVASPDNYIYTKL</sequence>
<evidence type="ECO:0000313" key="2">
    <source>
        <dbReference type="EMBL" id="KAH0595266.1"/>
    </source>
</evidence>
<gene>
    <name evidence="2" type="ORF">MHUMG1_07016</name>
</gene>
<proteinExistence type="predicted"/>
<keyword evidence="3" id="KW-1185">Reference proteome</keyword>
<name>A0A9P8M816_9HYPO</name>
<comment type="caution">
    <text evidence="2">The sequence shown here is derived from an EMBL/GenBank/DDBJ whole genome shotgun (WGS) entry which is preliminary data.</text>
</comment>
<feature type="compositionally biased region" description="Basic residues" evidence="1">
    <location>
        <begin position="37"/>
        <end position="52"/>
    </location>
</feature>
<dbReference type="AlphaFoldDB" id="A0A9P8M816"/>
<evidence type="ECO:0000256" key="1">
    <source>
        <dbReference type="SAM" id="MobiDB-lite"/>
    </source>
</evidence>